<proteinExistence type="predicted"/>
<keyword evidence="4 6" id="KW-0472">Membrane</keyword>
<feature type="compositionally biased region" description="Polar residues" evidence="5">
    <location>
        <begin position="310"/>
        <end position="321"/>
    </location>
</feature>
<keyword evidence="3 6" id="KW-1133">Transmembrane helix</keyword>
<dbReference type="PANTHER" id="PTHR12242:SF1">
    <property type="entry name" value="MYND-TYPE DOMAIN-CONTAINING PROTEIN"/>
    <property type="match status" value="1"/>
</dbReference>
<dbReference type="PANTHER" id="PTHR12242">
    <property type="entry name" value="OS02G0130600 PROTEIN-RELATED"/>
    <property type="match status" value="1"/>
</dbReference>
<evidence type="ECO:0000256" key="4">
    <source>
        <dbReference type="ARBA" id="ARBA00023136"/>
    </source>
</evidence>
<evidence type="ECO:0000313" key="8">
    <source>
        <dbReference type="Proteomes" id="UP000521872"/>
    </source>
</evidence>
<keyword evidence="8" id="KW-1185">Reference proteome</keyword>
<dbReference type="Pfam" id="PF04750">
    <property type="entry name" value="Far-17a_AIG1"/>
    <property type="match status" value="1"/>
</dbReference>
<dbReference type="Proteomes" id="UP000521872">
    <property type="component" value="Unassembled WGS sequence"/>
</dbReference>
<comment type="caution">
    <text evidence="7">The sequence shown here is derived from an EMBL/GenBank/DDBJ whole genome shotgun (WGS) entry which is preliminary data.</text>
</comment>
<feature type="transmembrane region" description="Helical" evidence="6">
    <location>
        <begin position="131"/>
        <end position="155"/>
    </location>
</feature>
<evidence type="ECO:0000256" key="5">
    <source>
        <dbReference type="SAM" id="MobiDB-lite"/>
    </source>
</evidence>
<evidence type="ECO:0000256" key="1">
    <source>
        <dbReference type="ARBA" id="ARBA00004127"/>
    </source>
</evidence>
<name>A0A8H4VI39_9AGAR</name>
<dbReference type="EMBL" id="JAACJL010000059">
    <property type="protein sequence ID" value="KAF4610153.1"/>
    <property type="molecule type" value="Genomic_DNA"/>
</dbReference>
<gene>
    <name evidence="7" type="ORF">D9613_010237</name>
</gene>
<feature type="transmembrane region" description="Helical" evidence="6">
    <location>
        <begin position="77"/>
        <end position="95"/>
    </location>
</feature>
<accession>A0A8H4VI39</accession>
<feature type="transmembrane region" description="Helical" evidence="6">
    <location>
        <begin position="236"/>
        <end position="258"/>
    </location>
</feature>
<comment type="subcellular location">
    <subcellularLocation>
        <location evidence="1">Endomembrane system</location>
        <topology evidence="1">Multi-pass membrane protein</topology>
    </subcellularLocation>
</comment>
<reference evidence="7 8" key="1">
    <citation type="submission" date="2019-12" db="EMBL/GenBank/DDBJ databases">
        <authorList>
            <person name="Floudas D."/>
            <person name="Bentzer J."/>
            <person name="Ahren D."/>
            <person name="Johansson T."/>
            <person name="Persson P."/>
            <person name="Tunlid A."/>
        </authorList>
    </citation>
    <scope>NUCLEOTIDE SEQUENCE [LARGE SCALE GENOMIC DNA]</scope>
    <source>
        <strain evidence="7 8">CBS 102.39</strain>
    </source>
</reference>
<evidence type="ECO:0000256" key="3">
    <source>
        <dbReference type="ARBA" id="ARBA00022989"/>
    </source>
</evidence>
<evidence type="ECO:0000256" key="6">
    <source>
        <dbReference type="SAM" id="Phobius"/>
    </source>
</evidence>
<organism evidence="7 8">
    <name type="scientific">Agrocybe pediades</name>
    <dbReference type="NCBI Taxonomy" id="84607"/>
    <lineage>
        <taxon>Eukaryota</taxon>
        <taxon>Fungi</taxon>
        <taxon>Dikarya</taxon>
        <taxon>Basidiomycota</taxon>
        <taxon>Agaricomycotina</taxon>
        <taxon>Agaricomycetes</taxon>
        <taxon>Agaricomycetidae</taxon>
        <taxon>Agaricales</taxon>
        <taxon>Agaricineae</taxon>
        <taxon>Strophariaceae</taxon>
        <taxon>Agrocybe</taxon>
    </lineage>
</organism>
<feature type="transmembrane region" description="Helical" evidence="6">
    <location>
        <begin position="194"/>
        <end position="215"/>
    </location>
</feature>
<dbReference type="GO" id="GO:0012505">
    <property type="term" value="C:endomembrane system"/>
    <property type="evidence" value="ECO:0007669"/>
    <property type="project" value="UniProtKB-SubCell"/>
</dbReference>
<feature type="transmembrane region" description="Helical" evidence="6">
    <location>
        <begin position="43"/>
        <end position="65"/>
    </location>
</feature>
<feature type="transmembrane region" description="Helical" evidence="6">
    <location>
        <begin position="167"/>
        <end position="188"/>
    </location>
</feature>
<evidence type="ECO:0000313" key="7">
    <source>
        <dbReference type="EMBL" id="KAF4610153.1"/>
    </source>
</evidence>
<dbReference type="InterPro" id="IPR006838">
    <property type="entry name" value="ADTRP_AIG1"/>
</dbReference>
<evidence type="ECO:0000256" key="2">
    <source>
        <dbReference type="ARBA" id="ARBA00022692"/>
    </source>
</evidence>
<dbReference type="GO" id="GO:0016020">
    <property type="term" value="C:membrane"/>
    <property type="evidence" value="ECO:0007669"/>
    <property type="project" value="InterPro"/>
</dbReference>
<feature type="compositionally biased region" description="Basic and acidic residues" evidence="5">
    <location>
        <begin position="322"/>
        <end position="334"/>
    </location>
</feature>
<dbReference type="AlphaFoldDB" id="A0A8H4VI39"/>
<feature type="region of interest" description="Disordered" evidence="5">
    <location>
        <begin position="283"/>
        <end position="340"/>
    </location>
</feature>
<keyword evidence="2 6" id="KW-0812">Transmembrane</keyword>
<sequence>MPFSLYQALGVPGSLGWSTKTTKFDAAHKFVTSPFQPLYSNPFYLAGTRLLAATYIWVVILFTLIWDSVRLGTGDSYFSYFTYLTYIGLCAYYTASSYHTISYALRWRRRGAGAGYSLNSWNGGLGRLGQALYVVLYSSVVTFPVLVTIVFWSILASPDVFKTRFSSFSNISVHALNSLFALIEIFLTNSPPPPWAAMPLLVLILGAYLGVAYITKAAQGFYVYPFLNPSVQHGKLAAYIVGIAVAECIIFVIVRYVIVFRQRWAVNHNRVLRSDDSIMRGSAGINRQDEERGDRTLEGLEGEDDWEQVESPNMTSSPTKSTKTDRTVREEAPVKVEGAL</sequence>
<protein>
    <submittedName>
        <fullName evidence="7">Uncharacterized protein</fullName>
    </submittedName>
</protein>
<feature type="compositionally biased region" description="Basic and acidic residues" evidence="5">
    <location>
        <begin position="287"/>
        <end position="298"/>
    </location>
</feature>